<feature type="compositionally biased region" description="Basic and acidic residues" evidence="1">
    <location>
        <begin position="18"/>
        <end position="31"/>
    </location>
</feature>
<dbReference type="AlphaFoldDB" id="A0A8U0V720"/>
<organism evidence="2 3">
    <name type="scientific">Mustela putorius furo</name>
    <name type="common">European domestic ferret</name>
    <name type="synonym">Mustela furo</name>
    <dbReference type="NCBI Taxonomy" id="9669"/>
    <lineage>
        <taxon>Eukaryota</taxon>
        <taxon>Metazoa</taxon>
        <taxon>Chordata</taxon>
        <taxon>Craniata</taxon>
        <taxon>Vertebrata</taxon>
        <taxon>Euteleostomi</taxon>
        <taxon>Mammalia</taxon>
        <taxon>Eutheria</taxon>
        <taxon>Laurasiatheria</taxon>
        <taxon>Carnivora</taxon>
        <taxon>Caniformia</taxon>
        <taxon>Musteloidea</taxon>
        <taxon>Mustelidae</taxon>
        <taxon>Mustelinae</taxon>
        <taxon>Mustela</taxon>
    </lineage>
</organism>
<evidence type="ECO:0000313" key="3">
    <source>
        <dbReference type="RefSeq" id="XP_044942469.1"/>
    </source>
</evidence>
<feature type="region of interest" description="Disordered" evidence="1">
    <location>
        <begin position="1"/>
        <end position="258"/>
    </location>
</feature>
<dbReference type="RefSeq" id="XP_044942469.1">
    <property type="nucleotide sequence ID" value="XM_045086534.1"/>
</dbReference>
<evidence type="ECO:0000256" key="1">
    <source>
        <dbReference type="SAM" id="MobiDB-lite"/>
    </source>
</evidence>
<feature type="compositionally biased region" description="Basic residues" evidence="1">
    <location>
        <begin position="116"/>
        <end position="132"/>
    </location>
</feature>
<name>A0A8U0V720_MUSPF</name>
<reference evidence="3" key="1">
    <citation type="submission" date="2025-08" db="UniProtKB">
        <authorList>
            <consortium name="RefSeq"/>
        </authorList>
    </citation>
    <scope>IDENTIFICATION</scope>
    <source>
        <tissue evidence="3">Brain</tissue>
    </source>
</reference>
<sequence>MHSSTQSWPILRTGRNPTVRERPGRESRGGEGRAASVNPGNWRPYISSSTRPPNTAWAARSTRQPTSPILCPGISLPKFSGLSAQDSSDAPPPVPRSFARSGPQNSPFRNPGTHPKDRRARAHPHTHTRARARYLQTPPGLGEPPHPPTKKPTSLPRTLVLLPKESHGAPAPPRAPRPRTPEPRGRLSLPPARPRPHLPGAARPGSRSHTIGGGPASRPAPQRPRRPGDRRAPPAAEGADRRGGAGRGGRDPRAAWEL</sequence>
<dbReference type="GeneID" id="123393713"/>
<dbReference type="Proteomes" id="UP000000715">
    <property type="component" value="Unplaced"/>
</dbReference>
<evidence type="ECO:0000313" key="2">
    <source>
        <dbReference type="Proteomes" id="UP000000715"/>
    </source>
</evidence>
<keyword evidence="2" id="KW-1185">Reference proteome</keyword>
<gene>
    <name evidence="3" type="primary">LOC123393713</name>
</gene>
<feature type="compositionally biased region" description="Basic and acidic residues" evidence="1">
    <location>
        <begin position="226"/>
        <end position="258"/>
    </location>
</feature>
<accession>A0A8U0V720</accession>
<protein>
    <submittedName>
        <fullName evidence="3">Proline-rich protein 36-like</fullName>
    </submittedName>
</protein>
<proteinExistence type="predicted"/>